<reference evidence="2" key="1">
    <citation type="journal article" date="2023" name="Mol. Phylogenet. Evol.">
        <title>Genome-scale phylogeny and comparative genomics of the fungal order Sordariales.</title>
        <authorList>
            <person name="Hensen N."/>
            <person name="Bonometti L."/>
            <person name="Westerberg I."/>
            <person name="Brannstrom I.O."/>
            <person name="Guillou S."/>
            <person name="Cros-Aarteil S."/>
            <person name="Calhoun S."/>
            <person name="Haridas S."/>
            <person name="Kuo A."/>
            <person name="Mondo S."/>
            <person name="Pangilinan J."/>
            <person name="Riley R."/>
            <person name="LaButti K."/>
            <person name="Andreopoulos B."/>
            <person name="Lipzen A."/>
            <person name="Chen C."/>
            <person name="Yan M."/>
            <person name="Daum C."/>
            <person name="Ng V."/>
            <person name="Clum A."/>
            <person name="Steindorff A."/>
            <person name="Ohm R.A."/>
            <person name="Martin F."/>
            <person name="Silar P."/>
            <person name="Natvig D.O."/>
            <person name="Lalanne C."/>
            <person name="Gautier V."/>
            <person name="Ament-Velasquez S.L."/>
            <person name="Kruys A."/>
            <person name="Hutchinson M.I."/>
            <person name="Powell A.J."/>
            <person name="Barry K."/>
            <person name="Miller A.N."/>
            <person name="Grigoriev I.V."/>
            <person name="Debuchy R."/>
            <person name="Gladieux P."/>
            <person name="Hiltunen Thoren M."/>
            <person name="Johannesson H."/>
        </authorList>
    </citation>
    <scope>NUCLEOTIDE SEQUENCE</scope>
    <source>
        <strain evidence="2">CBS 955.72</strain>
    </source>
</reference>
<feature type="transmembrane region" description="Helical" evidence="1">
    <location>
        <begin position="131"/>
        <end position="151"/>
    </location>
</feature>
<evidence type="ECO:0000313" key="2">
    <source>
        <dbReference type="EMBL" id="KAK3357046.1"/>
    </source>
</evidence>
<keyword evidence="1" id="KW-1133">Transmembrane helix</keyword>
<proteinExistence type="predicted"/>
<evidence type="ECO:0000256" key="1">
    <source>
        <dbReference type="SAM" id="Phobius"/>
    </source>
</evidence>
<reference evidence="2" key="2">
    <citation type="submission" date="2023-06" db="EMBL/GenBank/DDBJ databases">
        <authorList>
            <consortium name="Lawrence Berkeley National Laboratory"/>
            <person name="Haridas S."/>
            <person name="Hensen N."/>
            <person name="Bonometti L."/>
            <person name="Westerberg I."/>
            <person name="Brannstrom I.O."/>
            <person name="Guillou S."/>
            <person name="Cros-Aarteil S."/>
            <person name="Calhoun S."/>
            <person name="Kuo A."/>
            <person name="Mondo S."/>
            <person name="Pangilinan J."/>
            <person name="Riley R."/>
            <person name="Labutti K."/>
            <person name="Andreopoulos B."/>
            <person name="Lipzen A."/>
            <person name="Chen C."/>
            <person name="Yanf M."/>
            <person name="Daum C."/>
            <person name="Ng V."/>
            <person name="Clum A."/>
            <person name="Steindorff A."/>
            <person name="Ohm R."/>
            <person name="Martin F."/>
            <person name="Silar P."/>
            <person name="Natvig D."/>
            <person name="Lalanne C."/>
            <person name="Gautier V."/>
            <person name="Ament-Velasquez S.L."/>
            <person name="Kruys A."/>
            <person name="Hutchinson M.I."/>
            <person name="Powell A.J."/>
            <person name="Barry K."/>
            <person name="Miller A.N."/>
            <person name="Grigoriev I.V."/>
            <person name="Debuchy R."/>
            <person name="Gladieux P."/>
            <person name="Thoren M.H."/>
            <person name="Johannesson H."/>
        </authorList>
    </citation>
    <scope>NUCLEOTIDE SEQUENCE</scope>
    <source>
        <strain evidence="2">CBS 955.72</strain>
    </source>
</reference>
<dbReference type="AlphaFoldDB" id="A0AAJ0HM05"/>
<sequence>MALKGPTRCFIKCSKKKLENRSDIYFMLDVVRFALGDPEKAFLLITQKAEHKAFIVFDYDNPDHSECPVLGFIMTGHIREVRDHESSYVSWSYVQSMPDVEAWESRKRDTSPENGMQLRTGKTACRLGTNLIIRAACSLIVILLLLLLNLWSRAQSCKHLRICLCIHRLLTSSGS</sequence>
<keyword evidence="1" id="KW-0472">Membrane</keyword>
<protein>
    <submittedName>
        <fullName evidence="2">Uncharacterized protein</fullName>
    </submittedName>
</protein>
<gene>
    <name evidence="2" type="ORF">B0T25DRAFT_145416</name>
</gene>
<dbReference type="Proteomes" id="UP001275084">
    <property type="component" value="Unassembled WGS sequence"/>
</dbReference>
<comment type="caution">
    <text evidence="2">The sequence shown here is derived from an EMBL/GenBank/DDBJ whole genome shotgun (WGS) entry which is preliminary data.</text>
</comment>
<organism evidence="2 3">
    <name type="scientific">Lasiosphaeria hispida</name>
    <dbReference type="NCBI Taxonomy" id="260671"/>
    <lineage>
        <taxon>Eukaryota</taxon>
        <taxon>Fungi</taxon>
        <taxon>Dikarya</taxon>
        <taxon>Ascomycota</taxon>
        <taxon>Pezizomycotina</taxon>
        <taxon>Sordariomycetes</taxon>
        <taxon>Sordariomycetidae</taxon>
        <taxon>Sordariales</taxon>
        <taxon>Lasiosphaeriaceae</taxon>
        <taxon>Lasiosphaeria</taxon>
    </lineage>
</organism>
<dbReference type="EMBL" id="JAUIQD010000003">
    <property type="protein sequence ID" value="KAK3357046.1"/>
    <property type="molecule type" value="Genomic_DNA"/>
</dbReference>
<evidence type="ECO:0000313" key="3">
    <source>
        <dbReference type="Proteomes" id="UP001275084"/>
    </source>
</evidence>
<keyword evidence="3" id="KW-1185">Reference proteome</keyword>
<accession>A0AAJ0HM05</accession>
<keyword evidence="1" id="KW-0812">Transmembrane</keyword>
<name>A0AAJ0HM05_9PEZI</name>